<gene>
    <name evidence="2" type="ORF">MUG84_23345</name>
</gene>
<name>A0A9X2B772_9BACL</name>
<keyword evidence="3" id="KW-1185">Reference proteome</keyword>
<dbReference type="Gene3D" id="3.20.20.150">
    <property type="entry name" value="Divalent-metal-dependent TIM barrel enzymes"/>
    <property type="match status" value="1"/>
</dbReference>
<dbReference type="AlphaFoldDB" id="A0A9X2B772"/>
<reference evidence="2" key="1">
    <citation type="submission" date="2022-04" db="EMBL/GenBank/DDBJ databases">
        <title>Paenibacillus mangrovi sp. nov., a novel endophytic bacterium isolated from bark of Kandelia candel.</title>
        <authorList>
            <person name="Tuo L."/>
        </authorList>
    </citation>
    <scope>NUCLEOTIDE SEQUENCE</scope>
    <source>
        <strain evidence="2">KQZ6P-2</strain>
    </source>
</reference>
<dbReference type="Pfam" id="PF01261">
    <property type="entry name" value="AP_endonuc_2"/>
    <property type="match status" value="1"/>
</dbReference>
<evidence type="ECO:0000313" key="3">
    <source>
        <dbReference type="Proteomes" id="UP001139347"/>
    </source>
</evidence>
<sequence>MELKKIKALWGMEGTIQDQFARAAAAGYDGIEGPMPSQSDESSFREALKRHKLDYIIQVYTHDDHLASFKSQVERAASFEPLLIVAHSAKDSMPETEQDRFFEGALATQHKSGIRIAHETHRGRAMFTPWTTARLLRKYPDLRITADFSHWVNVCESHLENHSEEITLAVDRTIHVHGRVGFPNGPQVPHPAAPEYKCELELFTDWWYRIFAKQAENGNTSATFTAEFGPPGYLPTLPFTNKPVADLWEVNQWMTDYMADRFKSWFNA</sequence>
<dbReference type="GO" id="GO:0016853">
    <property type="term" value="F:isomerase activity"/>
    <property type="evidence" value="ECO:0007669"/>
    <property type="project" value="UniProtKB-KW"/>
</dbReference>
<evidence type="ECO:0000259" key="1">
    <source>
        <dbReference type="Pfam" id="PF01261"/>
    </source>
</evidence>
<organism evidence="2 3">
    <name type="scientific">Paenibacillus mangrovi</name>
    <dbReference type="NCBI Taxonomy" id="2931978"/>
    <lineage>
        <taxon>Bacteria</taxon>
        <taxon>Bacillati</taxon>
        <taxon>Bacillota</taxon>
        <taxon>Bacilli</taxon>
        <taxon>Bacillales</taxon>
        <taxon>Paenibacillaceae</taxon>
        <taxon>Paenibacillus</taxon>
    </lineage>
</organism>
<feature type="domain" description="Xylose isomerase-like TIM barrel" evidence="1">
    <location>
        <begin position="20"/>
        <end position="177"/>
    </location>
</feature>
<comment type="caution">
    <text evidence="2">The sequence shown here is derived from an EMBL/GenBank/DDBJ whole genome shotgun (WGS) entry which is preliminary data.</text>
</comment>
<dbReference type="SUPFAM" id="SSF51658">
    <property type="entry name" value="Xylose isomerase-like"/>
    <property type="match status" value="1"/>
</dbReference>
<accession>A0A9X2B772</accession>
<dbReference type="InterPro" id="IPR013022">
    <property type="entry name" value="Xyl_isomerase-like_TIM-brl"/>
</dbReference>
<dbReference type="InterPro" id="IPR036237">
    <property type="entry name" value="Xyl_isomerase-like_sf"/>
</dbReference>
<protein>
    <submittedName>
        <fullName evidence="2">Sugar phosphate isomerase/epimerase</fullName>
    </submittedName>
</protein>
<proteinExistence type="predicted"/>
<keyword evidence="2" id="KW-0413">Isomerase</keyword>
<evidence type="ECO:0000313" key="2">
    <source>
        <dbReference type="EMBL" id="MCJ8014627.1"/>
    </source>
</evidence>
<dbReference type="Proteomes" id="UP001139347">
    <property type="component" value="Unassembled WGS sequence"/>
</dbReference>
<dbReference type="RefSeq" id="WP_244729574.1">
    <property type="nucleotide sequence ID" value="NZ_JALIRP010000013.1"/>
</dbReference>
<dbReference type="EMBL" id="JALIRP010000013">
    <property type="protein sequence ID" value="MCJ8014627.1"/>
    <property type="molecule type" value="Genomic_DNA"/>
</dbReference>